<dbReference type="InterPro" id="IPR050863">
    <property type="entry name" value="CenT-Element_Derived"/>
</dbReference>
<protein>
    <recommendedName>
        <fullName evidence="5">HTH CENPB-type domain-containing protein</fullName>
    </recommendedName>
</protein>
<proteinExistence type="predicted"/>
<accession>A0AA88L5D0</accession>
<organism evidence="3 4">
    <name type="scientific">Artemia franciscana</name>
    <name type="common">Brine shrimp</name>
    <name type="synonym">Artemia sanfranciscana</name>
    <dbReference type="NCBI Taxonomy" id="6661"/>
    <lineage>
        <taxon>Eukaryota</taxon>
        <taxon>Metazoa</taxon>
        <taxon>Ecdysozoa</taxon>
        <taxon>Arthropoda</taxon>
        <taxon>Crustacea</taxon>
        <taxon>Branchiopoda</taxon>
        <taxon>Anostraca</taxon>
        <taxon>Artemiidae</taxon>
        <taxon>Artemia</taxon>
    </lineage>
</organism>
<evidence type="ECO:0000313" key="3">
    <source>
        <dbReference type="EMBL" id="KAK2713519.1"/>
    </source>
</evidence>
<comment type="caution">
    <text evidence="3">The sequence shown here is derived from an EMBL/GenBank/DDBJ whole genome shotgun (WGS) entry which is preliminary data.</text>
</comment>
<dbReference type="GO" id="GO:0005634">
    <property type="term" value="C:nucleus"/>
    <property type="evidence" value="ECO:0007669"/>
    <property type="project" value="UniProtKB-SubCell"/>
</dbReference>
<comment type="subcellular location">
    <subcellularLocation>
        <location evidence="1">Nucleus</location>
    </subcellularLocation>
</comment>
<dbReference type="InterPro" id="IPR009057">
    <property type="entry name" value="Homeodomain-like_sf"/>
</dbReference>
<evidence type="ECO:0000313" key="4">
    <source>
        <dbReference type="Proteomes" id="UP001187531"/>
    </source>
</evidence>
<dbReference type="Proteomes" id="UP001187531">
    <property type="component" value="Unassembled WGS sequence"/>
</dbReference>
<feature type="region of interest" description="Disordered" evidence="2">
    <location>
        <begin position="1"/>
        <end position="27"/>
    </location>
</feature>
<dbReference type="GO" id="GO:0003677">
    <property type="term" value="F:DNA binding"/>
    <property type="evidence" value="ECO:0007669"/>
    <property type="project" value="TreeGrafter"/>
</dbReference>
<keyword evidence="4" id="KW-1185">Reference proteome</keyword>
<dbReference type="SUPFAM" id="SSF46689">
    <property type="entry name" value="Homeodomain-like"/>
    <property type="match status" value="1"/>
</dbReference>
<name>A0AA88L5D0_ARTSF</name>
<dbReference type="PANTHER" id="PTHR19303">
    <property type="entry name" value="TRANSPOSON"/>
    <property type="match status" value="1"/>
</dbReference>
<evidence type="ECO:0000256" key="1">
    <source>
        <dbReference type="ARBA" id="ARBA00004123"/>
    </source>
</evidence>
<evidence type="ECO:0000256" key="2">
    <source>
        <dbReference type="SAM" id="MobiDB-lite"/>
    </source>
</evidence>
<reference evidence="3" key="1">
    <citation type="submission" date="2023-07" db="EMBL/GenBank/DDBJ databases">
        <title>Chromosome-level genome assembly of Artemia franciscana.</title>
        <authorList>
            <person name="Jo E."/>
        </authorList>
    </citation>
    <scope>NUCLEOTIDE SEQUENCE</scope>
    <source>
        <tissue evidence="3">Whole body</tissue>
    </source>
</reference>
<evidence type="ECO:0008006" key="5">
    <source>
        <dbReference type="Google" id="ProtNLM"/>
    </source>
</evidence>
<sequence length="648" mass="73928">MDTTNNGAAGPVRRIYRKKGPNRERKYNEEQVQQAIRDHFINRKSIREVAKLYEVPRSTLTDQIKKMKKEGKGWEEPWIKSKRGPPPIFGEDIEAQAVAWVKGCQKVGFPVTKQQLRSTLGQVAKEKGLSHKFSKDGIPGERFMGNFLKRNNDLTVRIAEPTHGGRVTLTKERILNFFTTQKEQLLTDEKLTENDFTNPDLWFNCDETMIRYDPPLPVLAQRGSKNVFKNCVNEKDGLTVLACVNPKGATEMTGLYDYWRSVENEYQSEVRATSIMKLCTSTPLSSIPRVDFNLPHLPEGPLAPIAVPVIDVEETTSSSNQTFDRGMSPAHINEALQESPPISPNKNTFANFLPSSETPYIRDKFLSGITLPSCSSDIASEFHFPMFSEIENVRVIESERIKQSRAVDSPKKKVEDMSMQATVDKLTERIRTPTKHFFNVPVANQPKNLLSSSETPSSENENVCVIETERIEQSRAVESPRKKAEDLSVRASVDNLTERIRLTPTKHFFSVPVANQTKRRNTIYVYPSSVISSEMTISWLKDRERGKKRKENWVCVKCRGSWKEEHNRSEGEYWVECSQDDCNSKMHRFCITQKLARQSAAFSRVSQMLSKDRNRLDIVKRGDLRLSLTSIEPNINKLAEKNRPLGSH</sequence>
<dbReference type="AlphaFoldDB" id="A0AA88L5D0"/>
<dbReference type="EMBL" id="JAVRJZ010000014">
    <property type="protein sequence ID" value="KAK2713519.1"/>
    <property type="molecule type" value="Genomic_DNA"/>
</dbReference>
<gene>
    <name evidence="3" type="ORF">QYM36_009406</name>
</gene>